<name>A0A4Y2D4J8_ARAVE</name>
<gene>
    <name evidence="1" type="ORF">AVEN_267804_1</name>
</gene>
<evidence type="ECO:0000313" key="2">
    <source>
        <dbReference type="Proteomes" id="UP000499080"/>
    </source>
</evidence>
<accession>A0A4Y2D4J8</accession>
<evidence type="ECO:0000313" key="1">
    <source>
        <dbReference type="EMBL" id="GBM11229.1"/>
    </source>
</evidence>
<dbReference type="AlphaFoldDB" id="A0A4Y2D4J8"/>
<proteinExistence type="predicted"/>
<dbReference type="Proteomes" id="UP000499080">
    <property type="component" value="Unassembled WGS sequence"/>
</dbReference>
<sequence length="72" mass="8371">MESTICRYLDCTGTLPPPIRTRPAFLSGYLSPLQALAREGFYVFRFKPCKVQEVGWNRKVSFFSILLRKLKQ</sequence>
<keyword evidence="2" id="KW-1185">Reference proteome</keyword>
<dbReference type="EMBL" id="BGPR01000297">
    <property type="protein sequence ID" value="GBM11229.1"/>
    <property type="molecule type" value="Genomic_DNA"/>
</dbReference>
<comment type="caution">
    <text evidence="1">The sequence shown here is derived from an EMBL/GenBank/DDBJ whole genome shotgun (WGS) entry which is preliminary data.</text>
</comment>
<reference evidence="1 2" key="1">
    <citation type="journal article" date="2019" name="Sci. Rep.">
        <title>Orb-weaving spider Araneus ventricosus genome elucidates the spidroin gene catalogue.</title>
        <authorList>
            <person name="Kono N."/>
            <person name="Nakamura H."/>
            <person name="Ohtoshi R."/>
            <person name="Moran D.A.P."/>
            <person name="Shinohara A."/>
            <person name="Yoshida Y."/>
            <person name="Fujiwara M."/>
            <person name="Mori M."/>
            <person name="Tomita M."/>
            <person name="Arakawa K."/>
        </authorList>
    </citation>
    <scope>NUCLEOTIDE SEQUENCE [LARGE SCALE GENOMIC DNA]</scope>
</reference>
<organism evidence="1 2">
    <name type="scientific">Araneus ventricosus</name>
    <name type="common">Orbweaver spider</name>
    <name type="synonym">Epeira ventricosa</name>
    <dbReference type="NCBI Taxonomy" id="182803"/>
    <lineage>
        <taxon>Eukaryota</taxon>
        <taxon>Metazoa</taxon>
        <taxon>Ecdysozoa</taxon>
        <taxon>Arthropoda</taxon>
        <taxon>Chelicerata</taxon>
        <taxon>Arachnida</taxon>
        <taxon>Araneae</taxon>
        <taxon>Araneomorphae</taxon>
        <taxon>Entelegynae</taxon>
        <taxon>Araneoidea</taxon>
        <taxon>Araneidae</taxon>
        <taxon>Araneus</taxon>
    </lineage>
</organism>
<protein>
    <submittedName>
        <fullName evidence="1">Uncharacterized protein</fullName>
    </submittedName>
</protein>